<evidence type="ECO:0000313" key="2">
    <source>
        <dbReference type="EMBL" id="KIW10279.1"/>
    </source>
</evidence>
<dbReference type="RefSeq" id="XP_016230495.1">
    <property type="nucleotide sequence ID" value="XM_016385551.1"/>
</dbReference>
<dbReference type="EMBL" id="KN847500">
    <property type="protein sequence ID" value="KIW10279.1"/>
    <property type="molecule type" value="Genomic_DNA"/>
</dbReference>
<reference evidence="2 3" key="1">
    <citation type="submission" date="2015-01" db="EMBL/GenBank/DDBJ databases">
        <title>The Genome Sequence of Exophiala spinifera CBS89968.</title>
        <authorList>
            <consortium name="The Broad Institute Genomics Platform"/>
            <person name="Cuomo C."/>
            <person name="de Hoog S."/>
            <person name="Gorbushina A."/>
            <person name="Stielow B."/>
            <person name="Teixiera M."/>
            <person name="Abouelleil A."/>
            <person name="Chapman S.B."/>
            <person name="Priest M."/>
            <person name="Young S.K."/>
            <person name="Wortman J."/>
            <person name="Nusbaum C."/>
            <person name="Birren B."/>
        </authorList>
    </citation>
    <scope>NUCLEOTIDE SEQUENCE [LARGE SCALE GENOMIC DNA]</scope>
    <source>
        <strain evidence="2 3">CBS 89968</strain>
    </source>
</reference>
<protein>
    <submittedName>
        <fullName evidence="2">Uncharacterized protein</fullName>
    </submittedName>
</protein>
<gene>
    <name evidence="2" type="ORF">PV08_11241</name>
</gene>
<feature type="coiled-coil region" evidence="1">
    <location>
        <begin position="13"/>
        <end position="40"/>
    </location>
</feature>
<organism evidence="2 3">
    <name type="scientific">Exophiala spinifera</name>
    <dbReference type="NCBI Taxonomy" id="91928"/>
    <lineage>
        <taxon>Eukaryota</taxon>
        <taxon>Fungi</taxon>
        <taxon>Dikarya</taxon>
        <taxon>Ascomycota</taxon>
        <taxon>Pezizomycotina</taxon>
        <taxon>Eurotiomycetes</taxon>
        <taxon>Chaetothyriomycetidae</taxon>
        <taxon>Chaetothyriales</taxon>
        <taxon>Herpotrichiellaceae</taxon>
        <taxon>Exophiala</taxon>
    </lineage>
</organism>
<dbReference type="Proteomes" id="UP000053328">
    <property type="component" value="Unassembled WGS sequence"/>
</dbReference>
<evidence type="ECO:0000313" key="3">
    <source>
        <dbReference type="Proteomes" id="UP000053328"/>
    </source>
</evidence>
<evidence type="ECO:0000256" key="1">
    <source>
        <dbReference type="SAM" id="Coils"/>
    </source>
</evidence>
<dbReference type="HOGENOM" id="CLU_1885794_0_0_1"/>
<dbReference type="VEuPathDB" id="FungiDB:PV08_11241"/>
<accession>A0A0D2BFY0</accession>
<keyword evidence="1" id="KW-0175">Coiled coil</keyword>
<dbReference type="AlphaFoldDB" id="A0A0D2BFY0"/>
<proteinExistence type="predicted"/>
<keyword evidence="3" id="KW-1185">Reference proteome</keyword>
<sequence>MRGVKTADFENVVTLVKESLEKALEEAKELRRQRQDIPEETMKMKAIRHLTKSINLEKNKMLDAIQIVAEKYEVFLALTEDPQLQQKDYFICVRFLDQPGAVALSGYSYETLLLSKKGVPSRRKEHTLGYRGAGT</sequence>
<dbReference type="GeneID" id="27338324"/>
<name>A0A0D2BFY0_9EURO</name>